<evidence type="ECO:0000256" key="5">
    <source>
        <dbReference type="ARBA" id="ARBA00022989"/>
    </source>
</evidence>
<evidence type="ECO:0000256" key="4">
    <source>
        <dbReference type="ARBA" id="ARBA00022692"/>
    </source>
</evidence>
<dbReference type="Proteomes" id="UP000654075">
    <property type="component" value="Unassembled WGS sequence"/>
</dbReference>
<dbReference type="InterPro" id="IPR018108">
    <property type="entry name" value="MCP_transmembrane"/>
</dbReference>
<feature type="repeat" description="Solcar" evidence="8">
    <location>
        <begin position="1"/>
        <end position="72"/>
    </location>
</feature>
<dbReference type="PROSITE" id="PS50920">
    <property type="entry name" value="SOLCAR"/>
    <property type="match status" value="3"/>
</dbReference>
<dbReference type="GO" id="GO:0048250">
    <property type="term" value="P:iron import into the mitochondrion"/>
    <property type="evidence" value="ECO:0007669"/>
    <property type="project" value="TreeGrafter"/>
</dbReference>
<evidence type="ECO:0000256" key="2">
    <source>
        <dbReference type="ARBA" id="ARBA00006375"/>
    </source>
</evidence>
<dbReference type="Pfam" id="PF00153">
    <property type="entry name" value="Mito_carr"/>
    <property type="match status" value="3"/>
</dbReference>
<dbReference type="GO" id="GO:0031966">
    <property type="term" value="C:mitochondrial membrane"/>
    <property type="evidence" value="ECO:0007669"/>
    <property type="project" value="UniProtKB-SubCell"/>
</dbReference>
<evidence type="ECO:0000256" key="7">
    <source>
        <dbReference type="ARBA" id="ARBA00023136"/>
    </source>
</evidence>
<evidence type="ECO:0008006" key="12">
    <source>
        <dbReference type="Google" id="ProtNLM"/>
    </source>
</evidence>
<evidence type="ECO:0000256" key="8">
    <source>
        <dbReference type="PROSITE-ProRule" id="PRU00282"/>
    </source>
</evidence>
<dbReference type="PANTHER" id="PTHR45758:SF4">
    <property type="entry name" value="MITOFERRIN-1"/>
    <property type="match status" value="1"/>
</dbReference>
<keyword evidence="6" id="KW-0496">Mitochondrion</keyword>
<comment type="similarity">
    <text evidence="2 9">Belongs to the mitochondrial carrier (TC 2.A.29) family.</text>
</comment>
<keyword evidence="3 9" id="KW-0813">Transport</keyword>
<gene>
    <name evidence="10" type="ORF">PGLA1383_LOCUS8616</name>
</gene>
<organism evidence="10 11">
    <name type="scientific">Polarella glacialis</name>
    <name type="common">Dinoflagellate</name>
    <dbReference type="NCBI Taxonomy" id="89957"/>
    <lineage>
        <taxon>Eukaryota</taxon>
        <taxon>Sar</taxon>
        <taxon>Alveolata</taxon>
        <taxon>Dinophyceae</taxon>
        <taxon>Suessiales</taxon>
        <taxon>Suessiaceae</taxon>
        <taxon>Polarella</taxon>
    </lineage>
</organism>
<dbReference type="PANTHER" id="PTHR45758">
    <property type="entry name" value="MITOFERRIN-1-RELATED"/>
    <property type="match status" value="1"/>
</dbReference>
<keyword evidence="7 8" id="KW-0472">Membrane</keyword>
<protein>
    <recommendedName>
        <fullName evidence="12">Mitochondrial carrier protein</fullName>
    </recommendedName>
</protein>
<dbReference type="InterPro" id="IPR023395">
    <property type="entry name" value="MCP_dom_sf"/>
</dbReference>
<dbReference type="OMA" id="MYNSQHQ"/>
<dbReference type="AlphaFoldDB" id="A0A813DLA8"/>
<keyword evidence="4 8" id="KW-0812">Transmembrane</keyword>
<evidence type="ECO:0000256" key="6">
    <source>
        <dbReference type="ARBA" id="ARBA00023128"/>
    </source>
</evidence>
<feature type="repeat" description="Solcar" evidence="8">
    <location>
        <begin position="180"/>
        <end position="282"/>
    </location>
</feature>
<sequence length="287" mass="30973">MEHLGMYPLDTVKTHMQALRPGRPVAFSDVVRSIMASESGGLGFMRGCSAIATAAVPAHIALFTSFEFAKQTLLTDDDGHEPFRAAICGASATLCHDVILTPMDLVKQRMQLGCYSNVGDCVRSVLRQEGIVGLYRSMPTTVAMNLPFGSVMVATNESIKTSLRIRRCSRPEENRAMLPWYFFSAGVSGAVASALTQPLDVVKTRLQTQDLLFTRPSSSSAGGSSSSGSPLAPKYSGLLPAISMIIREEGWMALYNGLLPRLLHAVPSAALCWGTYEVVKSLLEPVR</sequence>
<dbReference type="EMBL" id="CAJNNV010003946">
    <property type="protein sequence ID" value="CAE8589886.1"/>
    <property type="molecule type" value="Genomic_DNA"/>
</dbReference>
<feature type="repeat" description="Solcar" evidence="8">
    <location>
        <begin position="80"/>
        <end position="162"/>
    </location>
</feature>
<evidence type="ECO:0000256" key="3">
    <source>
        <dbReference type="ARBA" id="ARBA00022448"/>
    </source>
</evidence>
<keyword evidence="11" id="KW-1185">Reference proteome</keyword>
<accession>A0A813DLA8</accession>
<proteinExistence type="inferred from homology"/>
<keyword evidence="5" id="KW-1133">Transmembrane helix</keyword>
<evidence type="ECO:0000313" key="10">
    <source>
        <dbReference type="EMBL" id="CAE8589886.1"/>
    </source>
</evidence>
<dbReference type="Gene3D" id="1.50.40.10">
    <property type="entry name" value="Mitochondrial carrier domain"/>
    <property type="match status" value="1"/>
</dbReference>
<comment type="subcellular location">
    <subcellularLocation>
        <location evidence="1">Mitochondrion membrane</location>
        <topology evidence="1">Multi-pass membrane protein</topology>
    </subcellularLocation>
</comment>
<dbReference type="SUPFAM" id="SSF103506">
    <property type="entry name" value="Mitochondrial carrier"/>
    <property type="match status" value="1"/>
</dbReference>
<evidence type="ECO:0000313" key="11">
    <source>
        <dbReference type="Proteomes" id="UP000654075"/>
    </source>
</evidence>
<evidence type="ECO:0000256" key="9">
    <source>
        <dbReference type="RuleBase" id="RU000488"/>
    </source>
</evidence>
<reference evidence="10" key="1">
    <citation type="submission" date="2021-02" db="EMBL/GenBank/DDBJ databases">
        <authorList>
            <person name="Dougan E. K."/>
            <person name="Rhodes N."/>
            <person name="Thang M."/>
            <person name="Chan C."/>
        </authorList>
    </citation>
    <scope>NUCLEOTIDE SEQUENCE</scope>
</reference>
<name>A0A813DLA8_POLGL</name>
<comment type="caution">
    <text evidence="10">The sequence shown here is derived from an EMBL/GenBank/DDBJ whole genome shotgun (WGS) entry which is preliminary data.</text>
</comment>
<evidence type="ECO:0000256" key="1">
    <source>
        <dbReference type="ARBA" id="ARBA00004225"/>
    </source>
</evidence>
<dbReference type="OrthoDB" id="43906at2759"/>
<dbReference type="GO" id="GO:0015093">
    <property type="term" value="F:ferrous iron transmembrane transporter activity"/>
    <property type="evidence" value="ECO:0007669"/>
    <property type="project" value="TreeGrafter"/>
</dbReference>